<accession>A0A0F6W3C1</accession>
<sequence length="238" mass="26845">MRALLIAMVVSLVPSVASALDVEPWDRVLRAHARNEGFDYAGLARDEAGRRDLATFLESVATMREDEPLSSWLNAYDAIVVSEIVERWPLESVMRVPGFFDRERHRVAGRERTLDDVEHRVIRARFRDARVHAALVCGARSCPALHPRAFRESDLDATLDRLTRAWMVSDRGLRVEGGTVRASAILTWYRADFERDGGGSVLGWLRRYAPERVRGISDGTAVGELGYDWSVNQARALR</sequence>
<protein>
    <recommendedName>
        <fullName evidence="2">DUF547 domain-containing protein</fullName>
    </recommendedName>
</protein>
<dbReference type="PANTHER" id="PTHR34386:SF1">
    <property type="entry name" value="GLUTAREDOXIN-LIKE PROTEIN NRDH"/>
    <property type="match status" value="1"/>
</dbReference>
<gene>
    <name evidence="3" type="ORF">DB32_003370</name>
</gene>
<dbReference type="AlphaFoldDB" id="A0A0F6W3C1"/>
<feature type="chain" id="PRO_5002511701" description="DUF547 domain-containing protein" evidence="1">
    <location>
        <begin position="20"/>
        <end position="238"/>
    </location>
</feature>
<organism evidence="3 4">
    <name type="scientific">Sandaracinus amylolyticus</name>
    <dbReference type="NCBI Taxonomy" id="927083"/>
    <lineage>
        <taxon>Bacteria</taxon>
        <taxon>Pseudomonadati</taxon>
        <taxon>Myxococcota</taxon>
        <taxon>Polyangia</taxon>
        <taxon>Polyangiales</taxon>
        <taxon>Sandaracinaceae</taxon>
        <taxon>Sandaracinus</taxon>
    </lineage>
</organism>
<dbReference type="Proteomes" id="UP000034883">
    <property type="component" value="Chromosome"/>
</dbReference>
<reference evidence="3 4" key="1">
    <citation type="submission" date="2015-03" db="EMBL/GenBank/DDBJ databases">
        <title>Genome assembly of Sandaracinus amylolyticus DSM 53668.</title>
        <authorList>
            <person name="Sharma G."/>
            <person name="Subramanian S."/>
        </authorList>
    </citation>
    <scope>NUCLEOTIDE SEQUENCE [LARGE SCALE GENOMIC DNA]</scope>
    <source>
        <strain evidence="3 4">DSM 53668</strain>
    </source>
</reference>
<feature type="signal peptide" evidence="1">
    <location>
        <begin position="1"/>
        <end position="19"/>
    </location>
</feature>
<dbReference type="EMBL" id="CP011125">
    <property type="protein sequence ID" value="AKF06221.1"/>
    <property type="molecule type" value="Genomic_DNA"/>
</dbReference>
<dbReference type="GO" id="GO:0009055">
    <property type="term" value="F:electron transfer activity"/>
    <property type="evidence" value="ECO:0007669"/>
    <property type="project" value="TreeGrafter"/>
</dbReference>
<evidence type="ECO:0000313" key="3">
    <source>
        <dbReference type="EMBL" id="AKF06221.1"/>
    </source>
</evidence>
<dbReference type="STRING" id="927083.DB32_003370"/>
<dbReference type="KEGG" id="samy:DB32_003370"/>
<dbReference type="RefSeq" id="WP_053233412.1">
    <property type="nucleotide sequence ID" value="NZ_CP011125.1"/>
</dbReference>
<dbReference type="GO" id="GO:0045454">
    <property type="term" value="P:cell redox homeostasis"/>
    <property type="evidence" value="ECO:0007669"/>
    <property type="project" value="TreeGrafter"/>
</dbReference>
<dbReference type="Pfam" id="PF04784">
    <property type="entry name" value="DUF547"/>
    <property type="match status" value="1"/>
</dbReference>
<keyword evidence="1" id="KW-0732">Signal</keyword>
<evidence type="ECO:0000256" key="1">
    <source>
        <dbReference type="SAM" id="SignalP"/>
    </source>
</evidence>
<keyword evidence="4" id="KW-1185">Reference proteome</keyword>
<feature type="domain" description="DUF547" evidence="2">
    <location>
        <begin position="62"/>
        <end position="166"/>
    </location>
</feature>
<evidence type="ECO:0000313" key="4">
    <source>
        <dbReference type="Proteomes" id="UP000034883"/>
    </source>
</evidence>
<dbReference type="OrthoDB" id="3902805at2"/>
<dbReference type="InterPro" id="IPR006869">
    <property type="entry name" value="DUF547"/>
</dbReference>
<name>A0A0F6W3C1_9BACT</name>
<evidence type="ECO:0000259" key="2">
    <source>
        <dbReference type="Pfam" id="PF04784"/>
    </source>
</evidence>
<dbReference type="InterPro" id="IPR051548">
    <property type="entry name" value="Grx-like_ET"/>
</dbReference>
<proteinExistence type="predicted"/>
<dbReference type="PANTHER" id="PTHR34386">
    <property type="entry name" value="GLUTAREDOXIN"/>
    <property type="match status" value="1"/>
</dbReference>